<accession>A0ABV5GA21</accession>
<dbReference type="Proteomes" id="UP001589575">
    <property type="component" value="Unassembled WGS sequence"/>
</dbReference>
<protein>
    <submittedName>
        <fullName evidence="1">Uncharacterized protein</fullName>
    </submittedName>
</protein>
<evidence type="ECO:0000313" key="1">
    <source>
        <dbReference type="EMBL" id="MFB9075765.1"/>
    </source>
</evidence>
<sequence>MAKAGSRAARSFTVSLKSQVSSMSSSPARCLRSRLSGLVFCSSAPARSISACCRFFVPPTNRMMRVSLS</sequence>
<evidence type="ECO:0000313" key="2">
    <source>
        <dbReference type="Proteomes" id="UP001589575"/>
    </source>
</evidence>
<name>A0ABV5GA21_9MICC</name>
<organism evidence="1 2">
    <name type="scientific">Citricoccus parietis</name>
    <dbReference type="NCBI Taxonomy" id="592307"/>
    <lineage>
        <taxon>Bacteria</taxon>
        <taxon>Bacillati</taxon>
        <taxon>Actinomycetota</taxon>
        <taxon>Actinomycetes</taxon>
        <taxon>Micrococcales</taxon>
        <taxon>Micrococcaceae</taxon>
        <taxon>Citricoccus</taxon>
    </lineage>
</organism>
<proteinExistence type="predicted"/>
<reference evidence="1 2" key="1">
    <citation type="submission" date="2024-09" db="EMBL/GenBank/DDBJ databases">
        <authorList>
            <person name="Sun Q."/>
            <person name="Mori K."/>
        </authorList>
    </citation>
    <scope>NUCLEOTIDE SEQUENCE [LARGE SCALE GENOMIC DNA]</scope>
    <source>
        <strain evidence="1 2">CCM 7609</strain>
    </source>
</reference>
<dbReference type="EMBL" id="JBHMFI010000028">
    <property type="protein sequence ID" value="MFB9075765.1"/>
    <property type="molecule type" value="Genomic_DNA"/>
</dbReference>
<gene>
    <name evidence="1" type="ORF">ACFFX0_33285</name>
</gene>
<keyword evidence="2" id="KW-1185">Reference proteome</keyword>
<comment type="caution">
    <text evidence="1">The sequence shown here is derived from an EMBL/GenBank/DDBJ whole genome shotgun (WGS) entry which is preliminary data.</text>
</comment>